<accession>A0A9N8V426</accession>
<gene>
    <name evidence="1" type="ORF">DEBURN_LOCUS622</name>
</gene>
<comment type="caution">
    <text evidence="1">The sequence shown here is derived from an EMBL/GenBank/DDBJ whole genome shotgun (WGS) entry which is preliminary data.</text>
</comment>
<dbReference type="OrthoDB" id="194443at2759"/>
<keyword evidence="2" id="KW-1185">Reference proteome</keyword>
<dbReference type="EMBL" id="CAJVPK010000021">
    <property type="protein sequence ID" value="CAG8433980.1"/>
    <property type="molecule type" value="Genomic_DNA"/>
</dbReference>
<protein>
    <submittedName>
        <fullName evidence="1">2562_t:CDS:1</fullName>
    </submittedName>
</protein>
<evidence type="ECO:0000313" key="1">
    <source>
        <dbReference type="EMBL" id="CAG8433980.1"/>
    </source>
</evidence>
<organism evidence="1 2">
    <name type="scientific">Diversispora eburnea</name>
    <dbReference type="NCBI Taxonomy" id="1213867"/>
    <lineage>
        <taxon>Eukaryota</taxon>
        <taxon>Fungi</taxon>
        <taxon>Fungi incertae sedis</taxon>
        <taxon>Mucoromycota</taxon>
        <taxon>Glomeromycotina</taxon>
        <taxon>Glomeromycetes</taxon>
        <taxon>Diversisporales</taxon>
        <taxon>Diversisporaceae</taxon>
        <taxon>Diversispora</taxon>
    </lineage>
</organism>
<dbReference type="Proteomes" id="UP000789706">
    <property type="component" value="Unassembled WGS sequence"/>
</dbReference>
<proteinExistence type="predicted"/>
<evidence type="ECO:0000313" key="2">
    <source>
        <dbReference type="Proteomes" id="UP000789706"/>
    </source>
</evidence>
<name>A0A9N8V426_9GLOM</name>
<sequence length="192" mass="22569">MYTNNLSLNHHDGSIILDLLIAIDELLIVDEMFENIQDHLINVKSEWLENNFSLILHTVFNQNISRLRDILKDLIPLIRFSEFSIGEFYDKVWPYKDILPSYLRLEISKFQNNLEYLPKSILPPRNSIITIDTIYDDPSFGPCFGKTDLDMRKQFNEDLNCSAKKRCYKHTITTTTQFAVEDYEVFQVKSHA</sequence>
<dbReference type="AlphaFoldDB" id="A0A9N8V426"/>
<reference evidence="1" key="1">
    <citation type="submission" date="2021-06" db="EMBL/GenBank/DDBJ databases">
        <authorList>
            <person name="Kallberg Y."/>
            <person name="Tangrot J."/>
            <person name="Rosling A."/>
        </authorList>
    </citation>
    <scope>NUCLEOTIDE SEQUENCE</scope>
    <source>
        <strain evidence="1">AZ414A</strain>
    </source>
</reference>